<name>A0A4Q2EGN0_9ACTN</name>
<feature type="compositionally biased region" description="Basic and acidic residues" evidence="1">
    <location>
        <begin position="511"/>
        <end position="521"/>
    </location>
</feature>
<protein>
    <recommendedName>
        <fullName evidence="2">Phosphotyrosine protein phosphatase I domain-containing protein</fullName>
    </recommendedName>
</protein>
<feature type="region of interest" description="Disordered" evidence="1">
    <location>
        <begin position="78"/>
        <end position="102"/>
    </location>
</feature>
<gene>
    <name evidence="3" type="ORF">C1706_07850</name>
</gene>
<proteinExistence type="predicted"/>
<reference evidence="3 4" key="1">
    <citation type="submission" date="2018-01" db="EMBL/GenBank/DDBJ databases">
        <title>Lactibacter flavus gen. nov., sp. nov., a novel bacterium of the family Propionibacteriaceae isolated from raw milk and dairy products.</title>
        <authorList>
            <person name="Wenning M."/>
            <person name="Breitenwieser F."/>
            <person name="Huptas C."/>
            <person name="von Neubeck M."/>
            <person name="Busse H.-J."/>
            <person name="Scherer S."/>
        </authorList>
    </citation>
    <scope>NUCLEOTIDE SEQUENCE [LARGE SCALE GENOMIC DNA]</scope>
    <source>
        <strain evidence="3 4">VG341</strain>
    </source>
</reference>
<feature type="domain" description="Phosphotyrosine protein phosphatase I" evidence="2">
    <location>
        <begin position="5"/>
        <end position="46"/>
    </location>
</feature>
<feature type="region of interest" description="Disordered" evidence="1">
    <location>
        <begin position="148"/>
        <end position="193"/>
    </location>
</feature>
<feature type="region of interest" description="Disordered" evidence="1">
    <location>
        <begin position="625"/>
        <end position="683"/>
    </location>
</feature>
<dbReference type="InterPro" id="IPR036196">
    <property type="entry name" value="Ptyr_pPase_sf"/>
</dbReference>
<evidence type="ECO:0000256" key="1">
    <source>
        <dbReference type="SAM" id="MobiDB-lite"/>
    </source>
</evidence>
<feature type="compositionally biased region" description="Low complexity" evidence="1">
    <location>
        <begin position="232"/>
        <end position="243"/>
    </location>
</feature>
<evidence type="ECO:0000259" key="2">
    <source>
        <dbReference type="Pfam" id="PF01451"/>
    </source>
</evidence>
<feature type="region of interest" description="Disordered" evidence="1">
    <location>
        <begin position="353"/>
        <end position="402"/>
    </location>
</feature>
<dbReference type="AlphaFoldDB" id="A0A4Q2EGN0"/>
<dbReference type="EMBL" id="PPCV01000004">
    <property type="protein sequence ID" value="RXW32439.1"/>
    <property type="molecule type" value="Genomic_DNA"/>
</dbReference>
<accession>A0A4Q2EGN0</accession>
<feature type="compositionally biased region" description="Basic and acidic residues" evidence="1">
    <location>
        <begin position="636"/>
        <end position="645"/>
    </location>
</feature>
<feature type="compositionally biased region" description="Basic and acidic residues" evidence="1">
    <location>
        <begin position="553"/>
        <end position="584"/>
    </location>
</feature>
<feature type="region of interest" description="Disordered" evidence="1">
    <location>
        <begin position="211"/>
        <end position="243"/>
    </location>
</feature>
<dbReference type="Pfam" id="PF01451">
    <property type="entry name" value="LMWPc"/>
    <property type="match status" value="1"/>
</dbReference>
<feature type="compositionally biased region" description="Acidic residues" evidence="1">
    <location>
        <begin position="184"/>
        <end position="193"/>
    </location>
</feature>
<comment type="caution">
    <text evidence="3">The sequence shown here is derived from an EMBL/GenBank/DDBJ whole genome shotgun (WGS) entry which is preliminary data.</text>
</comment>
<feature type="compositionally biased region" description="Acidic residues" evidence="1">
    <location>
        <begin position="501"/>
        <end position="510"/>
    </location>
</feature>
<dbReference type="OrthoDB" id="9784339at2"/>
<keyword evidence="4" id="KW-1185">Reference proteome</keyword>
<evidence type="ECO:0000313" key="3">
    <source>
        <dbReference type="EMBL" id="RXW32439.1"/>
    </source>
</evidence>
<dbReference type="Gene3D" id="3.40.50.2300">
    <property type="match status" value="2"/>
</dbReference>
<dbReference type="InterPro" id="IPR023485">
    <property type="entry name" value="Ptyr_pPase"/>
</dbReference>
<dbReference type="SUPFAM" id="SSF52788">
    <property type="entry name" value="Phosphotyrosine protein phosphatases I"/>
    <property type="match status" value="1"/>
</dbReference>
<dbReference type="RefSeq" id="WP_129458664.1">
    <property type="nucleotide sequence ID" value="NZ_PPCV01000004.1"/>
</dbReference>
<feature type="compositionally biased region" description="Low complexity" evidence="1">
    <location>
        <begin position="534"/>
        <end position="549"/>
    </location>
</feature>
<sequence>MSRFVLFVCAQNVCRSPLMETVFREVAPPSWMIRSAGVAALPGQPMCAVAGEQVAAGLGWGAPVPLSQQPYAPVAAGYETASREPAPEVQAPDVPSPGAAPEPNVGQALLPPWAGWVSAAVQREAVPAEEQNPETDSATVALPLLAEGHESSPEQAHEAEASVTSLLSSPDEGLDLTGEVRSEEEPEPLDDTELLEETVSVEAADLVDAADSVDPHGEEGPVDCADAEAPKDAASPAPAATEATQWPDGVVSVWGPLAAPGSEKPLAGDTLPETLGAEDAELTEILDFAIPAFERVDLALPEGPLALVEVPSMTAPTTADDEEPWRPRRAMARAFEPDEFEDDEEVDVRVGSRAWIEPDSDPASDPVAEGNPEPDAETASDDEAEIASDDGAEAAFDSEPEVEDTIRLDLTQRKALITVQAALEAQRTPAIAIDVVPAALEGAPSTALVLVRRSSVPARVSVPPRNEPWWDLPKPGAVTTVVALTEVDVVIWSEDSHDPEAPGEDGDDVLTEERSQREAEPHLTAALEEDAGSADAVTVAEEAAEPTDAGVASERDAEHGDATEREILADDHTDQTEVEGRDDTSENADADESRERDEPCESEESCDSDVEITVVMASDVIAEEFRRPDAVTQAVTREEPEHEAASDPTEEQQAETEAPSGVDETRPPESWGTWGRSVDPGQPHRSAVLQAEDVKHADIIIVASRAERSEVALLDPLARARTFTLREALALGAAPIVMEEVDEVREVPSVDASNPISLYAAILDRRRGSVTPPQPTGPWWKRRARTDPWDIPDVHQAPERVHVSGLRSVARETRELASRMTVFARSMGDEVTP</sequence>
<feature type="compositionally biased region" description="Acidic residues" evidence="1">
    <location>
        <begin position="372"/>
        <end position="402"/>
    </location>
</feature>
<organism evidence="3 4">
    <name type="scientific">Propioniciclava flava</name>
    <dbReference type="NCBI Taxonomy" id="2072026"/>
    <lineage>
        <taxon>Bacteria</taxon>
        <taxon>Bacillati</taxon>
        <taxon>Actinomycetota</taxon>
        <taxon>Actinomycetes</taxon>
        <taxon>Propionibacteriales</taxon>
        <taxon>Propionibacteriaceae</taxon>
        <taxon>Propioniciclava</taxon>
    </lineage>
</organism>
<dbReference type="Proteomes" id="UP000290624">
    <property type="component" value="Unassembled WGS sequence"/>
</dbReference>
<feature type="compositionally biased region" description="Acidic residues" evidence="1">
    <location>
        <begin position="600"/>
        <end position="610"/>
    </location>
</feature>
<feature type="compositionally biased region" description="Basic and acidic residues" evidence="1">
    <location>
        <begin position="148"/>
        <end position="160"/>
    </location>
</feature>
<feature type="region of interest" description="Disordered" evidence="1">
    <location>
        <begin position="493"/>
        <end position="612"/>
    </location>
</feature>
<evidence type="ECO:0000313" key="4">
    <source>
        <dbReference type="Proteomes" id="UP000290624"/>
    </source>
</evidence>